<dbReference type="Proteomes" id="UP001595839">
    <property type="component" value="Unassembled WGS sequence"/>
</dbReference>
<sequence length="543" mass="54774">MSADDGEIGVEEFAALLTELKERTERSYGSLARRLGMNTSTLHRYCAGDAVPQDFAPVERLAEFCGATPEERLELHRRWLRAAAVRQQRAAGRPGGQAVGTGAAEGSPDTAVAAAGAGAGAVGTTAKAHGAEAQAHGATAKAAGTEAQAHGAGAEAHGTTAKAAGTEAQAPGAQAQAPGTRAGGPGTTAEAAGTAAGPSAALDVPDAAEPAATADGSVPGGTSAVPRPWHRRRRSAALLGVACALLATLGTLSALPGGGGSPSASGDSPAGDGASPASASRPALRAAPRPAPDATPTPGPTTGGTPTRSAASGTASPASPTPGTPARGGAETSAAPAVPLAWTVDSHAWAQNCGHDYVIDRPPAKVPPPPAEQDAGPWATAQGAVHGRETNVEVSVQGRSSTAVVLTALRVRVVGRDTPLTGNDYAMDQGCGGSLTKRYFSVDLDKDRPIAHSVPGNDAGTAIPAVQLPYRVSAEDPEVLLVTARTETCDCSWYLELDWSSQGRTGTVRVDDHGRPFRTSGINGLPRYWYGTEGGRREWIPYT</sequence>
<keyword evidence="3" id="KW-1185">Reference proteome</keyword>
<dbReference type="SUPFAM" id="SSF101967">
    <property type="entry name" value="Adhesin YadA, collagen-binding domain"/>
    <property type="match status" value="1"/>
</dbReference>
<evidence type="ECO:0000313" key="3">
    <source>
        <dbReference type="Proteomes" id="UP001595839"/>
    </source>
</evidence>
<dbReference type="Pfam" id="PF13560">
    <property type="entry name" value="HTH_31"/>
    <property type="match status" value="1"/>
</dbReference>
<dbReference type="CDD" id="cd00093">
    <property type="entry name" value="HTH_XRE"/>
    <property type="match status" value="1"/>
</dbReference>
<name>A0ABV9AE42_9ACTN</name>
<feature type="region of interest" description="Disordered" evidence="1">
    <location>
        <begin position="88"/>
        <end position="109"/>
    </location>
</feature>
<dbReference type="SUPFAM" id="SSF47413">
    <property type="entry name" value="lambda repressor-like DNA-binding domains"/>
    <property type="match status" value="1"/>
</dbReference>
<feature type="region of interest" description="Disordered" evidence="1">
    <location>
        <begin position="130"/>
        <end position="229"/>
    </location>
</feature>
<feature type="compositionally biased region" description="Low complexity" evidence="1">
    <location>
        <begin position="130"/>
        <end position="180"/>
    </location>
</feature>
<comment type="caution">
    <text evidence="2">The sequence shown here is derived from an EMBL/GenBank/DDBJ whole genome shotgun (WGS) entry which is preliminary data.</text>
</comment>
<dbReference type="EMBL" id="JBHSFK010000001">
    <property type="protein sequence ID" value="MFC4498142.1"/>
    <property type="molecule type" value="Genomic_DNA"/>
</dbReference>
<evidence type="ECO:0000313" key="2">
    <source>
        <dbReference type="EMBL" id="MFC4498142.1"/>
    </source>
</evidence>
<protein>
    <submittedName>
        <fullName evidence="2">Helix-turn-helix domain-containing protein</fullName>
    </submittedName>
</protein>
<proteinExistence type="predicted"/>
<feature type="compositionally biased region" description="Low complexity" evidence="1">
    <location>
        <begin position="303"/>
        <end position="318"/>
    </location>
</feature>
<dbReference type="InterPro" id="IPR010982">
    <property type="entry name" value="Lambda_DNA-bd_dom_sf"/>
</dbReference>
<organism evidence="2 3">
    <name type="scientific">Streptomyces vulcanius</name>
    <dbReference type="NCBI Taxonomy" id="1441876"/>
    <lineage>
        <taxon>Bacteria</taxon>
        <taxon>Bacillati</taxon>
        <taxon>Actinomycetota</taxon>
        <taxon>Actinomycetes</taxon>
        <taxon>Kitasatosporales</taxon>
        <taxon>Streptomycetaceae</taxon>
        <taxon>Streptomyces</taxon>
    </lineage>
</organism>
<accession>A0ABV9AE42</accession>
<feature type="compositionally biased region" description="Pro residues" evidence="1">
    <location>
        <begin position="289"/>
        <end position="299"/>
    </location>
</feature>
<feature type="compositionally biased region" description="Low complexity" evidence="1">
    <location>
        <begin position="262"/>
        <end position="288"/>
    </location>
</feature>
<reference evidence="3" key="1">
    <citation type="journal article" date="2019" name="Int. J. Syst. Evol. Microbiol.">
        <title>The Global Catalogue of Microorganisms (GCM) 10K type strain sequencing project: providing services to taxonomists for standard genome sequencing and annotation.</title>
        <authorList>
            <consortium name="The Broad Institute Genomics Platform"/>
            <consortium name="The Broad Institute Genome Sequencing Center for Infectious Disease"/>
            <person name="Wu L."/>
            <person name="Ma J."/>
        </authorList>
    </citation>
    <scope>NUCLEOTIDE SEQUENCE [LARGE SCALE GENOMIC DNA]</scope>
    <source>
        <strain evidence="3">CGMCC 4.7177</strain>
    </source>
</reference>
<evidence type="ECO:0000256" key="1">
    <source>
        <dbReference type="SAM" id="MobiDB-lite"/>
    </source>
</evidence>
<feature type="region of interest" description="Disordered" evidence="1">
    <location>
        <begin position="257"/>
        <end position="334"/>
    </location>
</feature>
<feature type="compositionally biased region" description="Low complexity" evidence="1">
    <location>
        <begin position="187"/>
        <end position="201"/>
    </location>
</feature>
<dbReference type="InterPro" id="IPR001387">
    <property type="entry name" value="Cro/C1-type_HTH"/>
</dbReference>
<gene>
    <name evidence="2" type="ORF">ACFPIH_01185</name>
</gene>
<dbReference type="InterPro" id="IPR011049">
    <property type="entry name" value="Serralysin-like_metalloprot_C"/>
</dbReference>